<reference evidence="2 3" key="1">
    <citation type="submission" date="2016-07" db="EMBL/GenBank/DDBJ databases">
        <title>Draft genome of the white-rot fungus Obba rivulosa 3A-2.</title>
        <authorList>
            <consortium name="DOE Joint Genome Institute"/>
            <person name="Miettinen O."/>
            <person name="Riley R."/>
            <person name="Acob R."/>
            <person name="Barry K."/>
            <person name="Cullen D."/>
            <person name="De Vries R."/>
            <person name="Hainaut M."/>
            <person name="Hatakka A."/>
            <person name="Henrissat B."/>
            <person name="Hilden K."/>
            <person name="Kuo R."/>
            <person name="Labutti K."/>
            <person name="Lipzen A."/>
            <person name="Makela M.R."/>
            <person name="Sandor L."/>
            <person name="Spatafora J.W."/>
            <person name="Grigoriev I.V."/>
            <person name="Hibbett D.S."/>
        </authorList>
    </citation>
    <scope>NUCLEOTIDE SEQUENCE [LARGE SCALE GENOMIC DNA]</scope>
    <source>
        <strain evidence="2 3">3A-2</strain>
    </source>
</reference>
<dbReference type="InterPro" id="IPR058913">
    <property type="entry name" value="Integrase_dom_put"/>
</dbReference>
<dbReference type="OrthoDB" id="5392716at2759"/>
<keyword evidence="3" id="KW-1185">Reference proteome</keyword>
<evidence type="ECO:0000259" key="1">
    <source>
        <dbReference type="Pfam" id="PF24764"/>
    </source>
</evidence>
<protein>
    <recommendedName>
        <fullName evidence="1">Integrase core domain-containing protein</fullName>
    </recommendedName>
</protein>
<proteinExistence type="predicted"/>
<dbReference type="PANTHER" id="PTHR46177">
    <property type="entry name" value="INTEGRASE CATALYTIC DOMAIN-CONTAINING PROTEIN"/>
    <property type="match status" value="1"/>
</dbReference>
<evidence type="ECO:0000313" key="3">
    <source>
        <dbReference type="Proteomes" id="UP000250043"/>
    </source>
</evidence>
<name>A0A8E2AHK0_9APHY</name>
<dbReference type="PANTHER" id="PTHR46177:SF1">
    <property type="entry name" value="INTEGRASE CATALYTIC DOMAIN-CONTAINING PROTEIN"/>
    <property type="match status" value="1"/>
</dbReference>
<dbReference type="EMBL" id="KV722691">
    <property type="protein sequence ID" value="OCH84308.1"/>
    <property type="molecule type" value="Genomic_DNA"/>
</dbReference>
<feature type="domain" description="Integrase core" evidence="1">
    <location>
        <begin position="145"/>
        <end position="316"/>
    </location>
</feature>
<dbReference type="Pfam" id="PF24764">
    <property type="entry name" value="rva_4"/>
    <property type="match status" value="1"/>
</dbReference>
<organism evidence="2 3">
    <name type="scientific">Obba rivulosa</name>
    <dbReference type="NCBI Taxonomy" id="1052685"/>
    <lineage>
        <taxon>Eukaryota</taxon>
        <taxon>Fungi</taxon>
        <taxon>Dikarya</taxon>
        <taxon>Basidiomycota</taxon>
        <taxon>Agaricomycotina</taxon>
        <taxon>Agaricomycetes</taxon>
        <taxon>Polyporales</taxon>
        <taxon>Gelatoporiaceae</taxon>
        <taxon>Obba</taxon>
    </lineage>
</organism>
<sequence>MCFNPKADDAQLLEALQKYHRENIANNQDIAERLQAEYGIKMSASTVKHRRKELGLFGSGVTTRRMPDTVSTQLVLAQMDKDPAKRHGVRTIQYKIAHERAVHLTRKFVLDVMHDYDADAFALRDPTAKKIRRDPKHPIGIHERWAGDGHDKLYKISFPIWGVVDDATSKWLGGWVVPSNRMGEIVAYLFLCLVEEYGGIPLQFSTDCGSETTKLYGLINALRAVFYLDIALDELPAHVFLRSVRNISIERSWLRLRLDFGDNVVAFFERGEESGVYRPQDPDYYELCQWLWPILLRKEMKSFMDFRNGARMRKDVDKPGPSGMSRNKAFSLPHKWGGRNCLLPVDVNIIREIKEHMGGDALLEFVSPEFSERAECAYKSLKIVDLTFENVWDVFTAMLPLVYPEKFA</sequence>
<dbReference type="AlphaFoldDB" id="A0A8E2AHK0"/>
<gene>
    <name evidence="2" type="ORF">OBBRIDRAFT_808335</name>
</gene>
<evidence type="ECO:0000313" key="2">
    <source>
        <dbReference type="EMBL" id="OCH84308.1"/>
    </source>
</evidence>
<dbReference type="Proteomes" id="UP000250043">
    <property type="component" value="Unassembled WGS sequence"/>
</dbReference>
<accession>A0A8E2AHK0</accession>